<organism evidence="1 2">
    <name type="scientific">Synaphobranchus kaupii</name>
    <name type="common">Kaup's arrowtooth eel</name>
    <dbReference type="NCBI Taxonomy" id="118154"/>
    <lineage>
        <taxon>Eukaryota</taxon>
        <taxon>Metazoa</taxon>
        <taxon>Chordata</taxon>
        <taxon>Craniata</taxon>
        <taxon>Vertebrata</taxon>
        <taxon>Euteleostomi</taxon>
        <taxon>Actinopterygii</taxon>
        <taxon>Neopterygii</taxon>
        <taxon>Teleostei</taxon>
        <taxon>Anguilliformes</taxon>
        <taxon>Synaphobranchidae</taxon>
        <taxon>Synaphobranchus</taxon>
    </lineage>
</organism>
<dbReference type="AlphaFoldDB" id="A0A9Q1EJZ4"/>
<gene>
    <name evidence="1" type="ORF">SKAU_G00349120</name>
</gene>
<proteinExistence type="predicted"/>
<dbReference type="Proteomes" id="UP001152622">
    <property type="component" value="Chromosome 16"/>
</dbReference>
<sequence>MRGFRRSRFRWLTSDLRERSPPGLHKASERRTFCAESGAIERAFADGACASRHPDDTTGVARRFPLSIPREKTGTAGLVCDGLARCVPAFNSSLGVALSEEQSEPGHAGCAR</sequence>
<name>A0A9Q1EJZ4_SYNKA</name>
<evidence type="ECO:0000313" key="1">
    <source>
        <dbReference type="EMBL" id="KAJ8340279.1"/>
    </source>
</evidence>
<protein>
    <submittedName>
        <fullName evidence="1">Uncharacterized protein</fullName>
    </submittedName>
</protein>
<keyword evidence="2" id="KW-1185">Reference proteome</keyword>
<dbReference type="EMBL" id="JAINUF010000016">
    <property type="protein sequence ID" value="KAJ8340279.1"/>
    <property type="molecule type" value="Genomic_DNA"/>
</dbReference>
<accession>A0A9Q1EJZ4</accession>
<evidence type="ECO:0000313" key="2">
    <source>
        <dbReference type="Proteomes" id="UP001152622"/>
    </source>
</evidence>
<comment type="caution">
    <text evidence="1">The sequence shown here is derived from an EMBL/GenBank/DDBJ whole genome shotgun (WGS) entry which is preliminary data.</text>
</comment>
<reference evidence="1" key="1">
    <citation type="journal article" date="2023" name="Science">
        <title>Genome structures resolve the early diversification of teleost fishes.</title>
        <authorList>
            <person name="Parey E."/>
            <person name="Louis A."/>
            <person name="Montfort J."/>
            <person name="Bouchez O."/>
            <person name="Roques C."/>
            <person name="Iampietro C."/>
            <person name="Lluch J."/>
            <person name="Castinel A."/>
            <person name="Donnadieu C."/>
            <person name="Desvignes T."/>
            <person name="Floi Bucao C."/>
            <person name="Jouanno E."/>
            <person name="Wen M."/>
            <person name="Mejri S."/>
            <person name="Dirks R."/>
            <person name="Jansen H."/>
            <person name="Henkel C."/>
            <person name="Chen W.J."/>
            <person name="Zahm M."/>
            <person name="Cabau C."/>
            <person name="Klopp C."/>
            <person name="Thompson A.W."/>
            <person name="Robinson-Rechavi M."/>
            <person name="Braasch I."/>
            <person name="Lecointre G."/>
            <person name="Bobe J."/>
            <person name="Postlethwait J.H."/>
            <person name="Berthelot C."/>
            <person name="Roest Crollius H."/>
            <person name="Guiguen Y."/>
        </authorList>
    </citation>
    <scope>NUCLEOTIDE SEQUENCE</scope>
    <source>
        <strain evidence="1">WJC10195</strain>
    </source>
</reference>